<evidence type="ECO:0000256" key="7">
    <source>
        <dbReference type="ARBA" id="ARBA00022763"/>
    </source>
</evidence>
<keyword evidence="8" id="KW-0234">DNA repair</keyword>
<accession>A0A6G1HTW1</accession>
<dbReference type="GO" id="GO:0006281">
    <property type="term" value="P:DNA repair"/>
    <property type="evidence" value="ECO:0007669"/>
    <property type="project" value="UniProtKB-KW"/>
</dbReference>
<dbReference type="InterPro" id="IPR036217">
    <property type="entry name" value="MethylDNA_cys_MeTrfase_DNAb"/>
</dbReference>
<feature type="domain" description="Methylated-DNA-[protein]-cysteine S-methyltransferase DNA binding" evidence="12">
    <location>
        <begin position="34"/>
        <end position="120"/>
    </location>
</feature>
<gene>
    <name evidence="13" type="ORF">EJ06DRAFT_511640</name>
</gene>
<dbReference type="InterPro" id="IPR036388">
    <property type="entry name" value="WH-like_DNA-bd_sf"/>
</dbReference>
<comment type="catalytic activity">
    <reaction evidence="11">
        <text>a 6-O-methyl-2'-deoxyguanosine in DNA + L-cysteinyl-[protein] = S-methyl-L-cysteinyl-[protein] + a 2'-deoxyguanosine in DNA</text>
        <dbReference type="Rhea" id="RHEA:24000"/>
        <dbReference type="Rhea" id="RHEA-COMP:10131"/>
        <dbReference type="Rhea" id="RHEA-COMP:10132"/>
        <dbReference type="Rhea" id="RHEA-COMP:11367"/>
        <dbReference type="Rhea" id="RHEA-COMP:11368"/>
        <dbReference type="ChEBI" id="CHEBI:29950"/>
        <dbReference type="ChEBI" id="CHEBI:82612"/>
        <dbReference type="ChEBI" id="CHEBI:85445"/>
        <dbReference type="ChEBI" id="CHEBI:85448"/>
        <dbReference type="EC" id="2.1.1.63"/>
    </reaction>
</comment>
<evidence type="ECO:0000256" key="11">
    <source>
        <dbReference type="ARBA" id="ARBA00049348"/>
    </source>
</evidence>
<organism evidence="13 14">
    <name type="scientific">Trichodelitschia bisporula</name>
    <dbReference type="NCBI Taxonomy" id="703511"/>
    <lineage>
        <taxon>Eukaryota</taxon>
        <taxon>Fungi</taxon>
        <taxon>Dikarya</taxon>
        <taxon>Ascomycota</taxon>
        <taxon>Pezizomycotina</taxon>
        <taxon>Dothideomycetes</taxon>
        <taxon>Dothideomycetes incertae sedis</taxon>
        <taxon>Phaeotrichales</taxon>
        <taxon>Phaeotrichaceae</taxon>
        <taxon>Trichodelitschia</taxon>
    </lineage>
</organism>
<dbReference type="PANTHER" id="PTHR10815:SF13">
    <property type="entry name" value="METHYLATED-DNA--PROTEIN-CYSTEINE METHYLTRANSFERASE"/>
    <property type="match status" value="1"/>
</dbReference>
<evidence type="ECO:0000256" key="9">
    <source>
        <dbReference type="ARBA" id="ARBA00030795"/>
    </source>
</evidence>
<dbReference type="PROSITE" id="PS00374">
    <property type="entry name" value="MGMT"/>
    <property type="match status" value="1"/>
</dbReference>
<dbReference type="Proteomes" id="UP000799640">
    <property type="component" value="Unassembled WGS sequence"/>
</dbReference>
<keyword evidence="7" id="KW-0227">DNA damage</keyword>
<dbReference type="NCBIfam" id="TIGR00589">
    <property type="entry name" value="ogt"/>
    <property type="match status" value="1"/>
</dbReference>
<dbReference type="GO" id="GO:0003908">
    <property type="term" value="F:methylated-DNA-[protein]-cysteine S-methyltransferase activity"/>
    <property type="evidence" value="ECO:0007669"/>
    <property type="project" value="UniProtKB-EC"/>
</dbReference>
<reference evidence="13" key="1">
    <citation type="journal article" date="2020" name="Stud. Mycol.">
        <title>101 Dothideomycetes genomes: a test case for predicting lifestyles and emergence of pathogens.</title>
        <authorList>
            <person name="Haridas S."/>
            <person name="Albert R."/>
            <person name="Binder M."/>
            <person name="Bloem J."/>
            <person name="Labutti K."/>
            <person name="Salamov A."/>
            <person name="Andreopoulos B."/>
            <person name="Baker S."/>
            <person name="Barry K."/>
            <person name="Bills G."/>
            <person name="Bluhm B."/>
            <person name="Cannon C."/>
            <person name="Castanera R."/>
            <person name="Culley D."/>
            <person name="Daum C."/>
            <person name="Ezra D."/>
            <person name="Gonzalez J."/>
            <person name="Henrissat B."/>
            <person name="Kuo A."/>
            <person name="Liang C."/>
            <person name="Lipzen A."/>
            <person name="Lutzoni F."/>
            <person name="Magnuson J."/>
            <person name="Mondo S."/>
            <person name="Nolan M."/>
            <person name="Ohm R."/>
            <person name="Pangilinan J."/>
            <person name="Park H.-J."/>
            <person name="Ramirez L."/>
            <person name="Alfaro M."/>
            <person name="Sun H."/>
            <person name="Tritt A."/>
            <person name="Yoshinaga Y."/>
            <person name="Zwiers L.-H."/>
            <person name="Turgeon B."/>
            <person name="Goodwin S."/>
            <person name="Spatafora J."/>
            <person name="Crous P."/>
            <person name="Grigoriev I."/>
        </authorList>
    </citation>
    <scope>NUCLEOTIDE SEQUENCE</scope>
    <source>
        <strain evidence="13">CBS 262.69</strain>
    </source>
</reference>
<dbReference type="InterPro" id="IPR014048">
    <property type="entry name" value="MethylDNA_cys_MeTrfase_DNA-bd"/>
</dbReference>
<proteinExistence type="inferred from homology"/>
<dbReference type="EC" id="2.1.1.63" evidence="3"/>
<evidence type="ECO:0000313" key="13">
    <source>
        <dbReference type="EMBL" id="KAF2399503.1"/>
    </source>
</evidence>
<name>A0A6G1HTW1_9PEZI</name>
<evidence type="ECO:0000256" key="4">
    <source>
        <dbReference type="ARBA" id="ARBA00015377"/>
    </source>
</evidence>
<evidence type="ECO:0000256" key="10">
    <source>
        <dbReference type="ARBA" id="ARBA00031621"/>
    </source>
</evidence>
<comment type="catalytic activity">
    <reaction evidence="1">
        <text>a 4-O-methyl-thymidine in DNA + L-cysteinyl-[protein] = a thymidine in DNA + S-methyl-L-cysteinyl-[protein]</text>
        <dbReference type="Rhea" id="RHEA:53428"/>
        <dbReference type="Rhea" id="RHEA-COMP:10131"/>
        <dbReference type="Rhea" id="RHEA-COMP:10132"/>
        <dbReference type="Rhea" id="RHEA-COMP:13555"/>
        <dbReference type="Rhea" id="RHEA-COMP:13556"/>
        <dbReference type="ChEBI" id="CHEBI:29950"/>
        <dbReference type="ChEBI" id="CHEBI:82612"/>
        <dbReference type="ChEBI" id="CHEBI:137386"/>
        <dbReference type="ChEBI" id="CHEBI:137387"/>
        <dbReference type="EC" id="2.1.1.63"/>
    </reaction>
</comment>
<dbReference type="InterPro" id="IPR001497">
    <property type="entry name" value="MethylDNA_cys_MeTrfase_AS"/>
</dbReference>
<dbReference type="CDD" id="cd06445">
    <property type="entry name" value="ATase"/>
    <property type="match status" value="1"/>
</dbReference>
<evidence type="ECO:0000256" key="1">
    <source>
        <dbReference type="ARBA" id="ARBA00001286"/>
    </source>
</evidence>
<dbReference type="SUPFAM" id="SSF46767">
    <property type="entry name" value="Methylated DNA-protein cysteine methyltransferase, C-terminal domain"/>
    <property type="match status" value="1"/>
</dbReference>
<evidence type="ECO:0000256" key="6">
    <source>
        <dbReference type="ARBA" id="ARBA00022679"/>
    </source>
</evidence>
<evidence type="ECO:0000313" key="14">
    <source>
        <dbReference type="Proteomes" id="UP000799640"/>
    </source>
</evidence>
<keyword evidence="6 13" id="KW-0808">Transferase</keyword>
<dbReference type="EMBL" id="ML996697">
    <property type="protein sequence ID" value="KAF2399503.1"/>
    <property type="molecule type" value="Genomic_DNA"/>
</dbReference>
<dbReference type="Pfam" id="PF01035">
    <property type="entry name" value="DNA_binding_1"/>
    <property type="match status" value="1"/>
</dbReference>
<evidence type="ECO:0000256" key="5">
    <source>
        <dbReference type="ARBA" id="ARBA00022603"/>
    </source>
</evidence>
<keyword evidence="14" id="KW-1185">Reference proteome</keyword>
<keyword evidence="5 13" id="KW-0489">Methyltransferase</keyword>
<evidence type="ECO:0000256" key="3">
    <source>
        <dbReference type="ARBA" id="ARBA00011918"/>
    </source>
</evidence>
<protein>
    <recommendedName>
        <fullName evidence="4">Methylated-DNA--protein-cysteine methyltransferase</fullName>
        <ecNumber evidence="3">2.1.1.63</ecNumber>
    </recommendedName>
    <alternativeName>
        <fullName evidence="9">6-O-methylguanine-DNA methyltransferase</fullName>
    </alternativeName>
    <alternativeName>
        <fullName evidence="10">O-6-methylguanine-DNA-alkyltransferase</fullName>
    </alternativeName>
</protein>
<sequence length="140" mass="15245">MEVTAIEVPADPLDYTTLPLPSINPKTNKPVSAYQARVWALLLQIPAGRIASYAALSRALQSSPRAVGGACRTNPFAPGVPCHRVISSTGYIGGFQGDWQKAPSGVNCAKKQQLLREEGVLFDEAGMLMDKTQWWDDFRV</sequence>
<dbReference type="OrthoDB" id="1907495at2759"/>
<evidence type="ECO:0000256" key="2">
    <source>
        <dbReference type="ARBA" id="ARBA00008711"/>
    </source>
</evidence>
<dbReference type="PANTHER" id="PTHR10815">
    <property type="entry name" value="METHYLATED-DNA--PROTEIN-CYSTEINE METHYLTRANSFERASE"/>
    <property type="match status" value="1"/>
</dbReference>
<comment type="similarity">
    <text evidence="2">Belongs to the MGMT family.</text>
</comment>
<evidence type="ECO:0000256" key="8">
    <source>
        <dbReference type="ARBA" id="ARBA00023204"/>
    </source>
</evidence>
<dbReference type="Gene3D" id="1.10.10.10">
    <property type="entry name" value="Winged helix-like DNA-binding domain superfamily/Winged helix DNA-binding domain"/>
    <property type="match status" value="1"/>
</dbReference>
<evidence type="ECO:0000259" key="12">
    <source>
        <dbReference type="Pfam" id="PF01035"/>
    </source>
</evidence>
<dbReference type="AlphaFoldDB" id="A0A6G1HTW1"/>
<dbReference type="GO" id="GO:0032259">
    <property type="term" value="P:methylation"/>
    <property type="evidence" value="ECO:0007669"/>
    <property type="project" value="UniProtKB-KW"/>
</dbReference>